<keyword evidence="8 9" id="KW-0807">Transducer</keyword>
<keyword evidence="7 9" id="KW-0675">Receptor</keyword>
<comment type="similarity">
    <text evidence="9">Belongs to the G-protein coupled receptor 1 family.</text>
</comment>
<dbReference type="Pfam" id="PF13853">
    <property type="entry name" value="7tm_4"/>
    <property type="match status" value="1"/>
</dbReference>
<proteinExistence type="inferred from homology"/>
<dbReference type="PRINTS" id="PR00237">
    <property type="entry name" value="GPCRRHODOPSN"/>
</dbReference>
<keyword evidence="5 9" id="KW-0297">G-protein coupled receptor</keyword>
<feature type="transmembrane region" description="Helical" evidence="10">
    <location>
        <begin position="94"/>
        <end position="112"/>
    </location>
</feature>
<evidence type="ECO:0000256" key="9">
    <source>
        <dbReference type="RuleBase" id="RU000688"/>
    </source>
</evidence>
<feature type="domain" description="G-protein coupled receptors family 1 profile" evidence="11">
    <location>
        <begin position="74"/>
        <end position="320"/>
    </location>
</feature>
<feature type="transmembrane region" description="Helical" evidence="10">
    <location>
        <begin position="303"/>
        <end position="322"/>
    </location>
</feature>
<dbReference type="InterPro" id="IPR000725">
    <property type="entry name" value="Olfact_rcpt"/>
</dbReference>
<dbReference type="InterPro" id="IPR017452">
    <property type="entry name" value="GPCR_Rhodpsn_7TM"/>
</dbReference>
<dbReference type="PRINTS" id="PR00245">
    <property type="entry name" value="OLFACTORYR"/>
</dbReference>
<dbReference type="GO" id="GO:0005886">
    <property type="term" value="C:plasma membrane"/>
    <property type="evidence" value="ECO:0007669"/>
    <property type="project" value="UniProtKB-SubCell"/>
</dbReference>
<protein>
    <recommendedName>
        <fullName evidence="10">Olfactory receptor</fullName>
    </recommendedName>
</protein>
<evidence type="ECO:0000256" key="10">
    <source>
        <dbReference type="RuleBase" id="RU363047"/>
    </source>
</evidence>
<dbReference type="PROSITE" id="PS00237">
    <property type="entry name" value="G_PROTEIN_RECEP_F1_1"/>
    <property type="match status" value="1"/>
</dbReference>
<sequence>MGVASWREELAAGPGHLLQGPLAGGREFSPPGKMAEGNHTTVTDFILLGFTEDPETQEIFFVVFLVIYLTNVGGNLGMIFIITIDSQLHTPMYFFLWNLSFCDFCYSSAIAPKMLVGFLHGRQSISFAGCTVQFFLFGVFMNTGLYTMAAMAYDRYVAICNPLLYSTIMSGKVCVQLVVASYFASAVNIMIHTGATVPLCSNTINHFFCDIPPILKLSCSSTDLNELVLFVLGVLAGLGTLTFILISYFYIVSSILKIHSAEGKHKAFSTCTSHLMAITLFYGAMIFAYLRPTSSYYLDQDKLASLSYTVVIPMLNPLIYSLRNKEVKDLGEIFQTFLLTKT</sequence>
<keyword evidence="10" id="KW-0716">Sensory transduction</keyword>
<name>A0A8C8VFG0_9SAUR</name>
<keyword evidence="10" id="KW-0552">Olfaction</keyword>
<dbReference type="InterPro" id="IPR000276">
    <property type="entry name" value="GPCR_Rhodpsn"/>
</dbReference>
<comment type="subcellular location">
    <subcellularLocation>
        <location evidence="10">Cell membrane</location>
        <topology evidence="10">Multi-pass membrane protein</topology>
    </subcellularLocation>
    <subcellularLocation>
        <location evidence="2">Membrane</location>
        <topology evidence="2">Multi-pass membrane protein</topology>
    </subcellularLocation>
</comment>
<evidence type="ECO:0000256" key="8">
    <source>
        <dbReference type="ARBA" id="ARBA00023224"/>
    </source>
</evidence>
<comment type="function">
    <text evidence="1">Odorant receptor.</text>
</comment>
<dbReference type="Gene3D" id="1.20.1070.10">
    <property type="entry name" value="Rhodopsin 7-helix transmembrane proteins"/>
    <property type="match status" value="1"/>
</dbReference>
<dbReference type="PROSITE" id="PS50262">
    <property type="entry name" value="G_PROTEIN_RECEP_F1_2"/>
    <property type="match status" value="1"/>
</dbReference>
<dbReference type="FunFam" id="1.20.1070.10:FF:000003">
    <property type="entry name" value="Olfactory receptor"/>
    <property type="match status" value="1"/>
</dbReference>
<dbReference type="CDD" id="cd15230">
    <property type="entry name" value="7tmA_OR5-like"/>
    <property type="match status" value="1"/>
</dbReference>
<feature type="transmembrane region" description="Helical" evidence="10">
    <location>
        <begin position="132"/>
        <end position="153"/>
    </location>
</feature>
<dbReference type="GO" id="GO:0004930">
    <property type="term" value="F:G protein-coupled receptor activity"/>
    <property type="evidence" value="ECO:0007669"/>
    <property type="project" value="UniProtKB-KW"/>
</dbReference>
<organism evidence="12 13">
    <name type="scientific">Pelusios castaneus</name>
    <name type="common">West African mud turtle</name>
    <dbReference type="NCBI Taxonomy" id="367368"/>
    <lineage>
        <taxon>Eukaryota</taxon>
        <taxon>Metazoa</taxon>
        <taxon>Chordata</taxon>
        <taxon>Craniata</taxon>
        <taxon>Vertebrata</taxon>
        <taxon>Euteleostomi</taxon>
        <taxon>Archelosauria</taxon>
        <taxon>Testudinata</taxon>
        <taxon>Testudines</taxon>
        <taxon>Pleurodira</taxon>
        <taxon>Pelomedusidae</taxon>
        <taxon>Pelusios</taxon>
    </lineage>
</organism>
<evidence type="ECO:0000256" key="2">
    <source>
        <dbReference type="ARBA" id="ARBA00004141"/>
    </source>
</evidence>
<evidence type="ECO:0000259" key="11">
    <source>
        <dbReference type="PROSITE" id="PS50262"/>
    </source>
</evidence>
<dbReference type="AlphaFoldDB" id="A0A8C8VFG0"/>
<keyword evidence="3 9" id="KW-0812">Transmembrane</keyword>
<dbReference type="PANTHER" id="PTHR48018">
    <property type="entry name" value="OLFACTORY RECEPTOR"/>
    <property type="match status" value="1"/>
</dbReference>
<reference evidence="12" key="2">
    <citation type="submission" date="2025-09" db="UniProtKB">
        <authorList>
            <consortium name="Ensembl"/>
        </authorList>
    </citation>
    <scope>IDENTIFICATION</scope>
</reference>
<evidence type="ECO:0000256" key="3">
    <source>
        <dbReference type="ARBA" id="ARBA00022692"/>
    </source>
</evidence>
<evidence type="ECO:0000313" key="12">
    <source>
        <dbReference type="Ensembl" id="ENSPCEP00000004182.1"/>
    </source>
</evidence>
<keyword evidence="13" id="KW-1185">Reference proteome</keyword>
<evidence type="ECO:0000256" key="4">
    <source>
        <dbReference type="ARBA" id="ARBA00022989"/>
    </source>
</evidence>
<keyword evidence="10" id="KW-1003">Cell membrane</keyword>
<evidence type="ECO:0000313" key="13">
    <source>
        <dbReference type="Proteomes" id="UP000694393"/>
    </source>
</evidence>
<dbReference type="SUPFAM" id="SSF81321">
    <property type="entry name" value="Family A G protein-coupled receptor-like"/>
    <property type="match status" value="1"/>
</dbReference>
<feature type="transmembrane region" description="Helical" evidence="10">
    <location>
        <begin position="59"/>
        <end position="82"/>
    </location>
</feature>
<evidence type="ECO:0000256" key="1">
    <source>
        <dbReference type="ARBA" id="ARBA00002936"/>
    </source>
</evidence>
<dbReference type="Proteomes" id="UP000694393">
    <property type="component" value="Unplaced"/>
</dbReference>
<accession>A0A8C8VFG0</accession>
<dbReference type="GO" id="GO:0004984">
    <property type="term" value="F:olfactory receptor activity"/>
    <property type="evidence" value="ECO:0007669"/>
    <property type="project" value="InterPro"/>
</dbReference>
<feature type="transmembrane region" description="Helical" evidence="10">
    <location>
        <begin position="173"/>
        <end position="191"/>
    </location>
</feature>
<dbReference type="Ensembl" id="ENSPCET00000004313.1">
    <property type="protein sequence ID" value="ENSPCEP00000004182.1"/>
    <property type="gene ID" value="ENSPCEG00000003252.1"/>
</dbReference>
<evidence type="ECO:0000256" key="7">
    <source>
        <dbReference type="ARBA" id="ARBA00023170"/>
    </source>
</evidence>
<feature type="transmembrane region" description="Helical" evidence="10">
    <location>
        <begin position="272"/>
        <end position="291"/>
    </location>
</feature>
<keyword evidence="4 10" id="KW-1133">Transmembrane helix</keyword>
<reference evidence="12" key="1">
    <citation type="submission" date="2025-08" db="UniProtKB">
        <authorList>
            <consortium name="Ensembl"/>
        </authorList>
    </citation>
    <scope>IDENTIFICATION</scope>
</reference>
<evidence type="ECO:0000256" key="5">
    <source>
        <dbReference type="ARBA" id="ARBA00023040"/>
    </source>
</evidence>
<keyword evidence="6 10" id="KW-0472">Membrane</keyword>
<evidence type="ECO:0000256" key="6">
    <source>
        <dbReference type="ARBA" id="ARBA00023136"/>
    </source>
</evidence>
<feature type="transmembrane region" description="Helical" evidence="10">
    <location>
        <begin position="227"/>
        <end position="251"/>
    </location>
</feature>